<reference evidence="1 2" key="1">
    <citation type="submission" date="2018-08" db="EMBL/GenBank/DDBJ databases">
        <title>Whole Genome Sequences of Two Pseudoalteromonas piscicida Strains, DE1-A and DE2-A, which Exhibit Strong Antibacterial Activity against Vibrio vulnificus.</title>
        <authorList>
            <person name="Richards G.P."/>
            <person name="Needleman D.S."/>
            <person name="Watson M.A."/>
            <person name="Polson S.W."/>
        </authorList>
    </citation>
    <scope>NUCLEOTIDE SEQUENCE [LARGE SCALE GENOMIC DNA]</scope>
    <source>
        <strain evidence="1 2">DE2-A</strain>
    </source>
</reference>
<gene>
    <name evidence="1" type="ORF">D0511_12040</name>
</gene>
<sequence>MGTYKTDSSINRSHGILKTPQTEAEFIRILDHFVGRHIELALAHFGNPKTAIKHTDNKQQVYFSKSANSFNSNCGFTINALGTICDYSFTRT</sequence>
<evidence type="ECO:0000313" key="1">
    <source>
        <dbReference type="EMBL" id="AXR02711.1"/>
    </source>
</evidence>
<accession>A0AAD0RJX9</accession>
<dbReference type="KEGG" id="ppis:B1L02_05735"/>
<proteinExistence type="predicted"/>
<dbReference type="RefSeq" id="WP_088530257.1">
    <property type="nucleotide sequence ID" value="NZ_CP021646.1"/>
</dbReference>
<organism evidence="1 2">
    <name type="scientific">Pseudoalteromonas piscicida</name>
    <dbReference type="NCBI Taxonomy" id="43662"/>
    <lineage>
        <taxon>Bacteria</taxon>
        <taxon>Pseudomonadati</taxon>
        <taxon>Pseudomonadota</taxon>
        <taxon>Gammaproteobacteria</taxon>
        <taxon>Alteromonadales</taxon>
        <taxon>Pseudoalteromonadaceae</taxon>
        <taxon>Pseudoalteromonas</taxon>
    </lineage>
</organism>
<name>A0AAD0RJX9_PSEO7</name>
<evidence type="ECO:0000313" key="2">
    <source>
        <dbReference type="Proteomes" id="UP000258102"/>
    </source>
</evidence>
<dbReference type="AlphaFoldDB" id="A0AAD0RJX9"/>
<dbReference type="Proteomes" id="UP000258102">
    <property type="component" value="Chromosome 1"/>
</dbReference>
<dbReference type="EMBL" id="CP031761">
    <property type="protein sequence ID" value="AXR02711.1"/>
    <property type="molecule type" value="Genomic_DNA"/>
</dbReference>
<protein>
    <submittedName>
        <fullName evidence="1">Uncharacterized protein</fullName>
    </submittedName>
</protein>